<dbReference type="PROSITE" id="PS00181">
    <property type="entry name" value="GLNA_ATP"/>
    <property type="match status" value="1"/>
</dbReference>
<dbReference type="Pfam" id="PF18318">
    <property type="entry name" value="Gln-synt_C-ter"/>
    <property type="match status" value="1"/>
</dbReference>
<proteinExistence type="inferred from homology"/>
<dbReference type="Gene3D" id="3.30.590.10">
    <property type="entry name" value="Glutamine synthetase/guanido kinase, catalytic domain"/>
    <property type="match status" value="1"/>
</dbReference>
<dbReference type="InterPro" id="IPR008146">
    <property type="entry name" value="Gln_synth_cat_dom"/>
</dbReference>
<evidence type="ECO:0000256" key="2">
    <source>
        <dbReference type="RuleBase" id="RU000384"/>
    </source>
</evidence>
<dbReference type="SUPFAM" id="SSF55931">
    <property type="entry name" value="Glutamine synthetase/guanido kinase"/>
    <property type="match status" value="1"/>
</dbReference>
<dbReference type="GO" id="GO:0004356">
    <property type="term" value="F:glutamine synthetase activity"/>
    <property type="evidence" value="ECO:0007669"/>
    <property type="project" value="InterPro"/>
</dbReference>
<evidence type="ECO:0000256" key="1">
    <source>
        <dbReference type="PROSITE-ProRule" id="PRU01331"/>
    </source>
</evidence>
<dbReference type="PANTHER" id="PTHR42974:SF1">
    <property type="entry name" value="TYPE-3 GLUTAMINE SYNTHETASE"/>
    <property type="match status" value="1"/>
</dbReference>
<sequence length="776" mass="84525">MPSPAGLAKSQTMTSHTEYLVQQGVPGLLNDLVESIVAAKPTDALSYACKYLDNKRNMQLVGHNMFDLTNTNSQGALKTLNTLVGMGSPSSSRFPTSVYGKHVFKGVVAEEFLRAQGLTSADLDDPSWTKTKADQVAAAVLEWGKANGADVFTHWFQPLGGAGLRPGATGQVHNSVYCFNRDGSMGVDFDGKALVKGETDGSSYPNGGLRATHTAGGYTIIDPSSPIFIRGDTVHIPACFVTWHGHSIDEKTPLLRAQQALSKEGIRLMKLLGWDIKGLQANIGLEQEFFLVPREAYYKRPDLQLTGRTVLGYFPPRGQELCDHYMGAFNQLALECMKDIQNALYAIGIPMRTRHREVAPNQYECAPLFGVAQTQIDQNLMVMQLIEEIAAQHNLAALFQEKPFSGINGSGKHNNWSLGDPNGINLFNPKQVTAASGKTEIFPIVMSAVVRAVDKHGDMMRMAIASPGNDFRLGACEAPPAIMSTYLGEDMTSYLEEFKKGTVKPYEPKVKTMSCGVDMIGDFTVPAEDRNRTSPFPYGGNRFEFRAVGSSQNVSLVNTVLCTMMADSFKAFADEIEGGATATTVAAKALDAHWRCIFNGNGYGESWPAEATSRGLWKIDSGVEAIACLENTKNTQLFDTLKVMSTPETLARAEVMFNQYTGTVEMEAKCMIDMIRQHIVPSVKKSIARAGAPPTGCPGVADLESCVAKLEASLHHVESEGNLKAKAALARVLRLETMDECRKVCDAVEARLPAEFWTLATYKELLFLDSNQSAKC</sequence>
<dbReference type="Pfam" id="PF12437">
    <property type="entry name" value="GSIII_N"/>
    <property type="match status" value="1"/>
</dbReference>
<dbReference type="EMBL" id="HBGA01020609">
    <property type="protein sequence ID" value="CAD8996917.1"/>
    <property type="molecule type" value="Transcribed_RNA"/>
</dbReference>
<dbReference type="InterPro" id="IPR022147">
    <property type="entry name" value="GSIII_N"/>
</dbReference>
<gene>
    <name evidence="4" type="ORF">EGYM00392_LOCUS7980</name>
</gene>
<dbReference type="InterPro" id="IPR040577">
    <property type="entry name" value="Gln-synt_C"/>
</dbReference>
<dbReference type="InterPro" id="IPR027303">
    <property type="entry name" value="Gln_synth_gly_rich_site"/>
</dbReference>
<dbReference type="SMART" id="SM01230">
    <property type="entry name" value="Gln-synt_C"/>
    <property type="match status" value="1"/>
</dbReference>
<dbReference type="Gene3D" id="1.20.120.1560">
    <property type="match status" value="2"/>
</dbReference>
<dbReference type="PANTHER" id="PTHR42974">
    <property type="entry name" value="GLUTAMINE SYNTHETASE"/>
    <property type="match status" value="1"/>
</dbReference>
<dbReference type="Pfam" id="PF00120">
    <property type="entry name" value="Gln-synt_C"/>
    <property type="match status" value="1"/>
</dbReference>
<evidence type="ECO:0000313" key="4">
    <source>
        <dbReference type="EMBL" id="CAD8996917.1"/>
    </source>
</evidence>
<feature type="domain" description="GS catalytic" evidence="3">
    <location>
        <begin position="250"/>
        <end position="679"/>
    </location>
</feature>
<reference evidence="4" key="1">
    <citation type="submission" date="2021-01" db="EMBL/GenBank/DDBJ databases">
        <authorList>
            <person name="Corre E."/>
            <person name="Pelletier E."/>
            <person name="Niang G."/>
            <person name="Scheremetjew M."/>
            <person name="Finn R."/>
            <person name="Kale V."/>
            <person name="Holt S."/>
            <person name="Cochrane G."/>
            <person name="Meng A."/>
            <person name="Brown T."/>
            <person name="Cohen L."/>
        </authorList>
    </citation>
    <scope>NUCLEOTIDE SEQUENCE</scope>
    <source>
        <strain evidence="4">NIES-381</strain>
    </source>
</reference>
<dbReference type="InterPro" id="IPR052725">
    <property type="entry name" value="GS_Type-3"/>
</dbReference>
<comment type="similarity">
    <text evidence="1 2">Belongs to the glutamine synthetase family.</text>
</comment>
<name>A0A7S1N4S4_9EUGL</name>
<organism evidence="4">
    <name type="scientific">Eutreptiella gymnastica</name>
    <dbReference type="NCBI Taxonomy" id="73025"/>
    <lineage>
        <taxon>Eukaryota</taxon>
        <taxon>Discoba</taxon>
        <taxon>Euglenozoa</taxon>
        <taxon>Euglenida</taxon>
        <taxon>Spirocuta</taxon>
        <taxon>Euglenophyceae</taxon>
        <taxon>Eutreptiales</taxon>
        <taxon>Eutreptiaceae</taxon>
        <taxon>Eutreptiella</taxon>
    </lineage>
</organism>
<evidence type="ECO:0000259" key="3">
    <source>
        <dbReference type="PROSITE" id="PS51987"/>
    </source>
</evidence>
<dbReference type="PROSITE" id="PS51987">
    <property type="entry name" value="GS_CATALYTIC"/>
    <property type="match status" value="1"/>
</dbReference>
<protein>
    <recommendedName>
        <fullName evidence="3">GS catalytic domain-containing protein</fullName>
    </recommendedName>
</protein>
<dbReference type="InterPro" id="IPR014746">
    <property type="entry name" value="Gln_synth/guanido_kin_cat_dom"/>
</dbReference>
<accession>A0A7S1N4S4</accession>
<dbReference type="AlphaFoldDB" id="A0A7S1N4S4"/>